<dbReference type="SMART" id="SM00062">
    <property type="entry name" value="PBPb"/>
    <property type="match status" value="2"/>
</dbReference>
<dbReference type="InterPro" id="IPR036890">
    <property type="entry name" value="HATPase_C_sf"/>
</dbReference>
<dbReference type="SUPFAM" id="SSF47384">
    <property type="entry name" value="Homodimeric domain of signal transducing histidine kinase"/>
    <property type="match status" value="1"/>
</dbReference>
<evidence type="ECO:0000256" key="2">
    <source>
        <dbReference type="ARBA" id="ARBA00012438"/>
    </source>
</evidence>
<dbReference type="SMART" id="SM00387">
    <property type="entry name" value="HATPase_c"/>
    <property type="match status" value="1"/>
</dbReference>
<dbReference type="Gene3D" id="3.30.450.20">
    <property type="entry name" value="PAS domain"/>
    <property type="match status" value="1"/>
</dbReference>
<dbReference type="InterPro" id="IPR000014">
    <property type="entry name" value="PAS"/>
</dbReference>
<dbReference type="PANTHER" id="PTHR43065:SF46">
    <property type="entry name" value="C4-DICARBOXYLATE TRANSPORT SENSOR PROTEIN DCTB"/>
    <property type="match status" value="1"/>
</dbReference>
<evidence type="ECO:0000259" key="12">
    <source>
        <dbReference type="PROSITE" id="PS50110"/>
    </source>
</evidence>
<dbReference type="InterPro" id="IPR036097">
    <property type="entry name" value="HisK_dim/P_sf"/>
</dbReference>
<dbReference type="InterPro" id="IPR011006">
    <property type="entry name" value="CheY-like_superfamily"/>
</dbReference>
<dbReference type="PANTHER" id="PTHR43065">
    <property type="entry name" value="SENSOR HISTIDINE KINASE"/>
    <property type="match status" value="1"/>
</dbReference>
<dbReference type="SUPFAM" id="SSF55874">
    <property type="entry name" value="ATPase domain of HSP90 chaperone/DNA topoisomerase II/histidine kinase"/>
    <property type="match status" value="1"/>
</dbReference>
<evidence type="ECO:0000256" key="7">
    <source>
        <dbReference type="ARBA" id="ARBA00022840"/>
    </source>
</evidence>
<name>A0A7L9WHM2_9RHOB</name>
<dbReference type="KEGG" id="pshq:F3W81_03015"/>
<evidence type="ECO:0000256" key="10">
    <source>
        <dbReference type="SAM" id="SignalP"/>
    </source>
</evidence>
<organism evidence="13 14">
    <name type="scientific">Pseudooceanicola spongiae</name>
    <dbReference type="NCBI Taxonomy" id="2613965"/>
    <lineage>
        <taxon>Bacteria</taxon>
        <taxon>Pseudomonadati</taxon>
        <taxon>Pseudomonadota</taxon>
        <taxon>Alphaproteobacteria</taxon>
        <taxon>Rhodobacterales</taxon>
        <taxon>Paracoccaceae</taxon>
        <taxon>Pseudooceanicola</taxon>
    </lineage>
</organism>
<dbReference type="Pfam" id="PF00072">
    <property type="entry name" value="Response_reg"/>
    <property type="match status" value="1"/>
</dbReference>
<sequence>MFRVLLLVTSVVSCLAGVSAAIAQDLKVTVPWAPFAGRYELAPDGTLSGYYADLTRLIAEEAGLEVSYREYPRVYDAMRSLALGETDMRAGVAALPVLGESLLSDPIAEAGVYLFVRDDPDVTLSVDQLDGQSIGVVSSVAQTPRVVAESGAEVRVFEDAYGAFGALVTGRLDGVVTSLKQATDLLRRTRLDYRVQISGAALEQPQIYVAVAPGRADLLPPINAAIARLKASGALDRLLARWNVIRPATVPDVLRVGVSQFPPYQIITETGEFTGYGVEALRDLARLTGLTLEFLPLTTEEWAVGPAQDTYDMLPPLSITDEKRVIMDFTIPIQQSPYSIFMRQGEAAATGVTGLEDLVGKRVGVSVNNWALQVAQRQDGLDLVIYDTPEAMLSSLLEGEVTAVLYATQTMQRLAEAEDVSAKIEAVQPPFTQSERAIALRPGLATIRENLNAVIPGYLSSEAYQNLHNRWLSPPSFWTSQRVRLAQLAGVALLALIALAFVVLILRGRAVALDHARRMESVSNRYGAILNTARSGILALNRDGRIDTANPGAVRMLRLSDQNWPAPWPAAIRFLDPYDLSPLEASSDPVRRALSGAVLKGEKAVLTTSDEAEPIHVHVSSSPVNDPSQPELSSVLVLEDITEQETVRRLAERSSRLDALGQLTGGVAHDFNNILGTIEYATELAMQKTDDEGRKYLRTSLGSVRRGAELTSRLLAFAKKQPGKRRSVALMSVFGDLRQLVEPVLERSVGLRFATLSPGLQVCCDPSQLENALLNLCLNSRDAIVQSGRSGQISVSVAITDELGINGRPLVAVSVVDDGPGMPPEVRERATDPFFTTKSANKGTGLGLAMVYGFADQSDGRMEVVSAVGEGCRVTLYLPMGETSEAVPAQANETQVRNGEGETILIVEDQPDLLDMLSEVLRALGYQVVSAPSGREAVVLLEQGIRFDLLLTDIVMPGGVGGYQLAEHMRGLGITQPIVYMSGYSGIGKDSYHSVPGEVLAKPCSPSELSEVLRRALG</sequence>
<dbReference type="Pfam" id="PF00497">
    <property type="entry name" value="SBP_bac_3"/>
    <property type="match status" value="2"/>
</dbReference>
<dbReference type="Gene3D" id="3.40.50.2300">
    <property type="match status" value="1"/>
</dbReference>
<feature type="modified residue" description="4-aspartylphosphate" evidence="9">
    <location>
        <position position="953"/>
    </location>
</feature>
<evidence type="ECO:0000256" key="4">
    <source>
        <dbReference type="ARBA" id="ARBA00022679"/>
    </source>
</evidence>
<keyword evidence="4" id="KW-0808">Transferase</keyword>
<feature type="domain" description="Histidine kinase" evidence="11">
    <location>
        <begin position="666"/>
        <end position="882"/>
    </location>
</feature>
<protein>
    <recommendedName>
        <fullName evidence="2">histidine kinase</fullName>
        <ecNumber evidence="2">2.7.13.3</ecNumber>
    </recommendedName>
</protein>
<feature type="signal peptide" evidence="10">
    <location>
        <begin position="1"/>
        <end position="23"/>
    </location>
</feature>
<dbReference type="InterPro" id="IPR005467">
    <property type="entry name" value="His_kinase_dom"/>
</dbReference>
<keyword evidence="7" id="KW-0067">ATP-binding</keyword>
<accession>A0A7L9WHM2</accession>
<dbReference type="SUPFAM" id="SSF53850">
    <property type="entry name" value="Periplasmic binding protein-like II"/>
    <property type="match status" value="2"/>
</dbReference>
<dbReference type="CDD" id="cd00130">
    <property type="entry name" value="PAS"/>
    <property type="match status" value="1"/>
</dbReference>
<dbReference type="PRINTS" id="PR00344">
    <property type="entry name" value="BCTRLSENSOR"/>
</dbReference>
<evidence type="ECO:0000256" key="3">
    <source>
        <dbReference type="ARBA" id="ARBA00022553"/>
    </source>
</evidence>
<proteinExistence type="predicted"/>
<keyword evidence="10" id="KW-0732">Signal</keyword>
<evidence type="ECO:0000256" key="5">
    <source>
        <dbReference type="ARBA" id="ARBA00022741"/>
    </source>
</evidence>
<dbReference type="InterPro" id="IPR004358">
    <property type="entry name" value="Sig_transdc_His_kin-like_C"/>
</dbReference>
<dbReference type="PROSITE" id="PS50109">
    <property type="entry name" value="HIS_KIN"/>
    <property type="match status" value="1"/>
</dbReference>
<evidence type="ECO:0000256" key="8">
    <source>
        <dbReference type="ARBA" id="ARBA00023012"/>
    </source>
</evidence>
<keyword evidence="5" id="KW-0547">Nucleotide-binding</keyword>
<gene>
    <name evidence="13" type="ORF">F3W81_03015</name>
</gene>
<dbReference type="GO" id="GO:0000155">
    <property type="term" value="F:phosphorelay sensor kinase activity"/>
    <property type="evidence" value="ECO:0007669"/>
    <property type="project" value="InterPro"/>
</dbReference>
<dbReference type="SUPFAM" id="SSF52172">
    <property type="entry name" value="CheY-like"/>
    <property type="match status" value="1"/>
</dbReference>
<evidence type="ECO:0000256" key="9">
    <source>
        <dbReference type="PROSITE-ProRule" id="PRU00169"/>
    </source>
</evidence>
<evidence type="ECO:0000259" key="11">
    <source>
        <dbReference type="PROSITE" id="PS50109"/>
    </source>
</evidence>
<dbReference type="InterPro" id="IPR003661">
    <property type="entry name" value="HisK_dim/P_dom"/>
</dbReference>
<dbReference type="SUPFAM" id="SSF55785">
    <property type="entry name" value="PYP-like sensor domain (PAS domain)"/>
    <property type="match status" value="1"/>
</dbReference>
<evidence type="ECO:0000256" key="6">
    <source>
        <dbReference type="ARBA" id="ARBA00022777"/>
    </source>
</evidence>
<dbReference type="InterPro" id="IPR001638">
    <property type="entry name" value="Solute-binding_3/MltF_N"/>
</dbReference>
<dbReference type="SMART" id="SM00448">
    <property type="entry name" value="REC"/>
    <property type="match status" value="1"/>
</dbReference>
<dbReference type="Pfam" id="PF02518">
    <property type="entry name" value="HATPase_c"/>
    <property type="match status" value="1"/>
</dbReference>
<feature type="chain" id="PRO_5032530778" description="histidine kinase" evidence="10">
    <location>
        <begin position="24"/>
        <end position="1018"/>
    </location>
</feature>
<dbReference type="EC" id="2.7.13.3" evidence="2"/>
<reference evidence="13 14" key="1">
    <citation type="submission" date="2019-10" db="EMBL/GenBank/DDBJ databases">
        <title>Pseudopuniceibacterium sp. HQ09 islated from Antarctica.</title>
        <authorList>
            <person name="Liao L."/>
            <person name="Su S."/>
            <person name="Chen B."/>
            <person name="Yu Y."/>
        </authorList>
    </citation>
    <scope>NUCLEOTIDE SEQUENCE [LARGE SCALE GENOMIC DNA]</scope>
    <source>
        <strain evidence="13 14">HQ09</strain>
    </source>
</reference>
<evidence type="ECO:0000313" key="14">
    <source>
        <dbReference type="Proteomes" id="UP000594118"/>
    </source>
</evidence>
<keyword evidence="8" id="KW-0902">Two-component regulatory system</keyword>
<evidence type="ECO:0000313" key="13">
    <source>
        <dbReference type="EMBL" id="QOL79881.1"/>
    </source>
</evidence>
<dbReference type="Gene3D" id="3.40.190.10">
    <property type="entry name" value="Periplasmic binding protein-like II"/>
    <property type="match status" value="4"/>
</dbReference>
<dbReference type="InterPro" id="IPR003594">
    <property type="entry name" value="HATPase_dom"/>
</dbReference>
<dbReference type="Gene3D" id="3.30.565.10">
    <property type="entry name" value="Histidine kinase-like ATPase, C-terminal domain"/>
    <property type="match status" value="1"/>
</dbReference>
<dbReference type="AlphaFoldDB" id="A0A7L9WHM2"/>
<dbReference type="SMART" id="SM00388">
    <property type="entry name" value="HisKA"/>
    <property type="match status" value="1"/>
</dbReference>
<dbReference type="InterPro" id="IPR035965">
    <property type="entry name" value="PAS-like_dom_sf"/>
</dbReference>
<dbReference type="PROSITE" id="PS50110">
    <property type="entry name" value="RESPONSE_REGULATORY"/>
    <property type="match status" value="1"/>
</dbReference>
<dbReference type="InterPro" id="IPR001789">
    <property type="entry name" value="Sig_transdc_resp-reg_receiver"/>
</dbReference>
<keyword evidence="3 9" id="KW-0597">Phosphoprotein</keyword>
<dbReference type="GO" id="GO:0005524">
    <property type="term" value="F:ATP binding"/>
    <property type="evidence" value="ECO:0007669"/>
    <property type="project" value="UniProtKB-KW"/>
</dbReference>
<keyword evidence="6" id="KW-0418">Kinase</keyword>
<dbReference type="Gene3D" id="1.10.287.130">
    <property type="match status" value="1"/>
</dbReference>
<keyword evidence="14" id="KW-1185">Reference proteome</keyword>
<evidence type="ECO:0000256" key="1">
    <source>
        <dbReference type="ARBA" id="ARBA00000085"/>
    </source>
</evidence>
<dbReference type="EMBL" id="CP045201">
    <property type="protein sequence ID" value="QOL79881.1"/>
    <property type="molecule type" value="Genomic_DNA"/>
</dbReference>
<feature type="domain" description="Response regulatory" evidence="12">
    <location>
        <begin position="903"/>
        <end position="1017"/>
    </location>
</feature>
<comment type="catalytic activity">
    <reaction evidence="1">
        <text>ATP + protein L-histidine = ADP + protein N-phospho-L-histidine.</text>
        <dbReference type="EC" id="2.7.13.3"/>
    </reaction>
</comment>
<dbReference type="Pfam" id="PF00512">
    <property type="entry name" value="HisKA"/>
    <property type="match status" value="1"/>
</dbReference>
<dbReference type="Proteomes" id="UP000594118">
    <property type="component" value="Chromosome"/>
</dbReference>
<dbReference type="RefSeq" id="WP_193082196.1">
    <property type="nucleotide sequence ID" value="NZ_CP045201.1"/>
</dbReference>